<accession>A0ABY7DEN6</accession>
<dbReference type="EMBL" id="CP111013">
    <property type="protein sequence ID" value="WAQ95748.1"/>
    <property type="molecule type" value="Genomic_DNA"/>
</dbReference>
<sequence>MGCGSSSAEKPPAKVKEENKRIEQKEHREGDETHKKQYQDIDQHAKRAPNSLRNSVDELVQYMMRYTKDHRLLSRGFFIWIAENIRYDLDGLLGRQARAPNDVVSVMKNGLSVCEGVAGIEVKKLSGYSKGFGYSGEEPITSSQSTDHAWNAVKLEGKWYLLDSTWGAGHADGHNYVKEFCEFYFLTDPAEFANDHFPYMNNNMEESLKWQLLKNPISLEEFNKNVHLKSHAFSLGVVPISHKKGFFE</sequence>
<feature type="region of interest" description="Disordered" evidence="1">
    <location>
        <begin position="1"/>
        <end position="50"/>
    </location>
</feature>
<evidence type="ECO:0000256" key="1">
    <source>
        <dbReference type="SAM" id="MobiDB-lite"/>
    </source>
</evidence>
<dbReference type="Gene3D" id="3.10.620.30">
    <property type="match status" value="1"/>
</dbReference>
<evidence type="ECO:0000313" key="3">
    <source>
        <dbReference type="Proteomes" id="UP001164746"/>
    </source>
</evidence>
<dbReference type="Proteomes" id="UP001164746">
    <property type="component" value="Chromosome 2"/>
</dbReference>
<gene>
    <name evidence="2" type="ORF">MAR_028438</name>
</gene>
<organism evidence="2 3">
    <name type="scientific">Mya arenaria</name>
    <name type="common">Soft-shell clam</name>
    <dbReference type="NCBI Taxonomy" id="6604"/>
    <lineage>
        <taxon>Eukaryota</taxon>
        <taxon>Metazoa</taxon>
        <taxon>Spiralia</taxon>
        <taxon>Lophotrochozoa</taxon>
        <taxon>Mollusca</taxon>
        <taxon>Bivalvia</taxon>
        <taxon>Autobranchia</taxon>
        <taxon>Heteroconchia</taxon>
        <taxon>Euheterodonta</taxon>
        <taxon>Imparidentia</taxon>
        <taxon>Neoheterodontei</taxon>
        <taxon>Myida</taxon>
        <taxon>Myoidea</taxon>
        <taxon>Myidae</taxon>
        <taxon>Mya</taxon>
    </lineage>
</organism>
<evidence type="ECO:0000313" key="2">
    <source>
        <dbReference type="EMBL" id="WAQ95748.1"/>
    </source>
</evidence>
<feature type="non-terminal residue" evidence="2">
    <location>
        <position position="1"/>
    </location>
</feature>
<protein>
    <submittedName>
        <fullName evidence="2">KY-like protein</fullName>
    </submittedName>
</protein>
<keyword evidence="3" id="KW-1185">Reference proteome</keyword>
<dbReference type="PANTHER" id="PTHR46333">
    <property type="entry name" value="CYTOKINESIS PROTEIN 3"/>
    <property type="match status" value="1"/>
</dbReference>
<feature type="compositionally biased region" description="Basic and acidic residues" evidence="1">
    <location>
        <begin position="11"/>
        <end position="45"/>
    </location>
</feature>
<proteinExistence type="predicted"/>
<dbReference type="PANTHER" id="PTHR46333:SF2">
    <property type="entry name" value="CYTOKINESIS PROTEIN 3"/>
    <property type="match status" value="1"/>
</dbReference>
<dbReference type="SUPFAM" id="SSF54001">
    <property type="entry name" value="Cysteine proteinases"/>
    <property type="match status" value="1"/>
</dbReference>
<dbReference type="InterPro" id="IPR038765">
    <property type="entry name" value="Papain-like_cys_pep_sf"/>
</dbReference>
<reference evidence="2" key="1">
    <citation type="submission" date="2022-11" db="EMBL/GenBank/DDBJ databases">
        <title>Centuries of genome instability and evolution in soft-shell clam transmissible cancer (bioRxiv).</title>
        <authorList>
            <person name="Hart S.F.M."/>
            <person name="Yonemitsu M.A."/>
            <person name="Giersch R.M."/>
            <person name="Beal B.F."/>
            <person name="Arriagada G."/>
            <person name="Davis B.W."/>
            <person name="Ostrander E.A."/>
            <person name="Goff S.P."/>
            <person name="Metzger M.J."/>
        </authorList>
    </citation>
    <scope>NUCLEOTIDE SEQUENCE</scope>
    <source>
        <strain evidence="2">MELC-2E11</strain>
        <tissue evidence="2">Siphon/mantle</tissue>
    </source>
</reference>
<dbReference type="InterPro" id="IPR052557">
    <property type="entry name" value="CAP/Cytokinesis_protein"/>
</dbReference>
<name>A0ABY7DEN6_MYAAR</name>